<feature type="compositionally biased region" description="Low complexity" evidence="1">
    <location>
        <begin position="263"/>
        <end position="272"/>
    </location>
</feature>
<feature type="compositionally biased region" description="Basic and acidic residues" evidence="1">
    <location>
        <begin position="17"/>
        <end position="27"/>
    </location>
</feature>
<dbReference type="EMBL" id="CAXLJM020000004">
    <property type="protein sequence ID" value="CAL8070561.1"/>
    <property type="molecule type" value="Genomic_DNA"/>
</dbReference>
<comment type="caution">
    <text evidence="2">The sequence shown here is derived from an EMBL/GenBank/DDBJ whole genome shotgun (WGS) entry which is preliminary data.</text>
</comment>
<feature type="region of interest" description="Disordered" evidence="1">
    <location>
        <begin position="1"/>
        <end position="65"/>
    </location>
</feature>
<feature type="compositionally biased region" description="Low complexity" evidence="1">
    <location>
        <begin position="137"/>
        <end position="158"/>
    </location>
</feature>
<evidence type="ECO:0000256" key="1">
    <source>
        <dbReference type="SAM" id="MobiDB-lite"/>
    </source>
</evidence>
<feature type="region of interest" description="Disordered" evidence="1">
    <location>
        <begin position="134"/>
        <end position="158"/>
    </location>
</feature>
<evidence type="ECO:0000313" key="2">
    <source>
        <dbReference type="EMBL" id="CAL8070561.1"/>
    </source>
</evidence>
<feature type="region of interest" description="Disordered" evidence="1">
    <location>
        <begin position="216"/>
        <end position="236"/>
    </location>
</feature>
<evidence type="ECO:0000313" key="3">
    <source>
        <dbReference type="Proteomes" id="UP001642540"/>
    </source>
</evidence>
<proteinExistence type="predicted"/>
<organism evidence="2 3">
    <name type="scientific">Orchesella dallaii</name>
    <dbReference type="NCBI Taxonomy" id="48710"/>
    <lineage>
        <taxon>Eukaryota</taxon>
        <taxon>Metazoa</taxon>
        <taxon>Ecdysozoa</taxon>
        <taxon>Arthropoda</taxon>
        <taxon>Hexapoda</taxon>
        <taxon>Collembola</taxon>
        <taxon>Entomobryomorpha</taxon>
        <taxon>Entomobryoidea</taxon>
        <taxon>Orchesellidae</taxon>
        <taxon>Orchesellinae</taxon>
        <taxon>Orchesella</taxon>
    </lineage>
</organism>
<feature type="compositionally biased region" description="Basic residues" evidence="1">
    <location>
        <begin position="41"/>
        <end position="50"/>
    </location>
</feature>
<feature type="region of interest" description="Disordered" evidence="1">
    <location>
        <begin position="319"/>
        <end position="344"/>
    </location>
</feature>
<gene>
    <name evidence="2" type="ORF">ODALV1_LOCUS1302</name>
</gene>
<keyword evidence="3" id="KW-1185">Reference proteome</keyword>
<reference evidence="2 3" key="1">
    <citation type="submission" date="2024-08" db="EMBL/GenBank/DDBJ databases">
        <authorList>
            <person name="Cucini C."/>
            <person name="Frati F."/>
        </authorList>
    </citation>
    <scope>NUCLEOTIDE SEQUENCE [LARGE SCALE GENOMIC DNA]</scope>
</reference>
<feature type="region of interest" description="Disordered" evidence="1">
    <location>
        <begin position="256"/>
        <end position="284"/>
    </location>
</feature>
<feature type="compositionally biased region" description="Basic residues" evidence="1">
    <location>
        <begin position="1"/>
        <end position="16"/>
    </location>
</feature>
<feature type="compositionally biased region" description="Low complexity" evidence="1">
    <location>
        <begin position="319"/>
        <end position="330"/>
    </location>
</feature>
<protein>
    <submittedName>
        <fullName evidence="2">Uncharacterized protein</fullName>
    </submittedName>
</protein>
<sequence length="400" mass="44637">MKTRSASKLALPRRSKRLQERKEKEKVTSIVLSKVAPRSRPAAKKPKKEAKRCVPTKSQPGVLTPGRKEKINRFLRMFESGENKRFGYYASEYWILSLIAHMEEERRWEVTPDDVKRWIATERFFQNKNRKYGHNVSSQSASVGSPQSQTSCQSSTNSTLFEPIKRTRTRKAVEGKRKVSFFGVLNDDKGREAEAGTSRSGNAVSTQVLVELNQPDTVEDKGQNDEPAGEGQGEQGNFHQYRIQLELWQPEPEYLPRQHEQQQEQQRNSPPASSQPPNQPSGTEVEILPISRTLLPDPSAAGASATNQLVGIGIEEASAAPSSPLGAGAAAEDEPAPFSVDNPPNTLEEWKMYTDWVKRVLLRERNKRSAIIDGAVFDGLFNCASLTGAFLDLAIRNSFS</sequence>
<dbReference type="Proteomes" id="UP001642540">
    <property type="component" value="Unassembled WGS sequence"/>
</dbReference>
<accession>A0ABP1PL87</accession>
<name>A0ABP1PL87_9HEXA</name>